<protein>
    <submittedName>
        <fullName evidence="3">Terminase</fullName>
    </submittedName>
</protein>
<comment type="caution">
    <text evidence="3">The sequence shown here is derived from an EMBL/GenBank/DDBJ whole genome shotgun (WGS) entry which is preliminary data.</text>
</comment>
<dbReference type="InterPro" id="IPR046453">
    <property type="entry name" value="GpA_ATPase"/>
</dbReference>
<feature type="domain" description="Phage terminase large subunit GpA ATPase" evidence="1">
    <location>
        <begin position="31"/>
        <end position="275"/>
    </location>
</feature>
<evidence type="ECO:0000259" key="2">
    <source>
        <dbReference type="Pfam" id="PF20454"/>
    </source>
</evidence>
<dbReference type="InterPro" id="IPR051220">
    <property type="entry name" value="TFA_Chaperone"/>
</dbReference>
<dbReference type="Pfam" id="PF20454">
    <property type="entry name" value="GpA_nuclease"/>
    <property type="match status" value="1"/>
</dbReference>
<accession>A0A8J2ZG19</accession>
<evidence type="ECO:0000313" key="4">
    <source>
        <dbReference type="Proteomes" id="UP000597507"/>
    </source>
</evidence>
<keyword evidence="4" id="KW-1185">Reference proteome</keyword>
<dbReference type="Proteomes" id="UP000597507">
    <property type="component" value="Unassembled WGS sequence"/>
</dbReference>
<dbReference type="AlphaFoldDB" id="A0A8J2ZG19"/>
<proteinExistence type="inferred from homology"/>
<name>A0A8J2ZG19_9PROT</name>
<dbReference type="HAMAP" id="MF_04144">
    <property type="entry name" value="TERL_LAMBDA"/>
    <property type="match status" value="1"/>
</dbReference>
<dbReference type="GO" id="GO:0005524">
    <property type="term" value="F:ATP binding"/>
    <property type="evidence" value="ECO:0007669"/>
    <property type="project" value="InterPro"/>
</dbReference>
<dbReference type="InterPro" id="IPR046454">
    <property type="entry name" value="GpA_endonuclease"/>
</dbReference>
<dbReference type="GO" id="GO:0016887">
    <property type="term" value="F:ATP hydrolysis activity"/>
    <property type="evidence" value="ECO:0007669"/>
    <property type="project" value="InterPro"/>
</dbReference>
<gene>
    <name evidence="3" type="ORF">GCM10010964_43530</name>
</gene>
<dbReference type="PANTHER" id="PTHR34413">
    <property type="entry name" value="PROPHAGE TAIL FIBER ASSEMBLY PROTEIN HOMOLOG TFAE-RELATED-RELATED"/>
    <property type="match status" value="1"/>
</dbReference>
<dbReference type="GO" id="GO:0004519">
    <property type="term" value="F:endonuclease activity"/>
    <property type="evidence" value="ECO:0007669"/>
    <property type="project" value="InterPro"/>
</dbReference>
<dbReference type="InterPro" id="IPR008866">
    <property type="entry name" value="Phage_lambda_GpA-like"/>
</dbReference>
<evidence type="ECO:0000259" key="1">
    <source>
        <dbReference type="Pfam" id="PF05876"/>
    </source>
</evidence>
<dbReference type="InterPro" id="IPR027417">
    <property type="entry name" value="P-loop_NTPase"/>
</dbReference>
<feature type="domain" description="Terminase large subunit GpA endonuclease" evidence="2">
    <location>
        <begin position="284"/>
        <end position="576"/>
    </location>
</feature>
<dbReference type="SUPFAM" id="SSF57783">
    <property type="entry name" value="Zinc beta-ribbon"/>
    <property type="match status" value="1"/>
</dbReference>
<dbReference type="PANTHER" id="PTHR34413:SF2">
    <property type="entry name" value="PROPHAGE TAIL FIBER ASSEMBLY PROTEIN HOMOLOG TFAE-RELATED"/>
    <property type="match status" value="1"/>
</dbReference>
<dbReference type="Gene3D" id="3.40.50.300">
    <property type="entry name" value="P-loop containing nucleotide triphosphate hydrolases"/>
    <property type="match status" value="1"/>
</dbReference>
<evidence type="ECO:0000313" key="3">
    <source>
        <dbReference type="EMBL" id="GGG51630.1"/>
    </source>
</evidence>
<sequence length="631" mass="69932">MTEALAVWAPPPRLTVSEWADRFRVLSAEASAEPGRWRTDRAEYQRGIMDAVSDPDVETVVVMKSAQIGWTEILNNVVGYHIHQDPAPLLVVQPTVEMGESWSKDRLAPMLRDSPALRGRVADPRSRDGANTLLHKMFPGGHLTIAGANSPASLASRPIRVVLFDEVDRYPASAGTEGDPITLGRKRTATFWNRKVLMGSTPTIAGVSRIEAAWEQSDRRRYWVPCPHCGERQTLRWAQVQWADGRPETARYHCAHCGAGWSDAERWAAVRRGEWRAEAPFAGTAGFHISELCSPWRRLAETVADFLAAKDRPETFKAWVNTALGETWQERGEAPDWARLLERREAGMERGVVPAGVSVLTAGVDVQGDRIEVAVWGWGPGFESWLVETDVFPGSPASSEPWDALAAMLARDWECAGGETMRIAKVGVDTGGTATSAVYAHLRRSRDPRIMPLKGVEGWARAQPVSGPTHVDVTEGGRKLRRGLRLWTVAVSVYKADLYRRLWLSRGEDGSIPRGWVHLPEWMEPELVRQLVAEQLVTVKDRRGFARQEWRKLRDRNEQLDMAVYARAALALLGADRGGDAFWRRLAEREEAQRPVPPEAVAPATAVSPPPAAAPVDGIVFRPRGGAVAAW</sequence>
<dbReference type="EMBL" id="BMKS01000025">
    <property type="protein sequence ID" value="GGG51630.1"/>
    <property type="molecule type" value="Genomic_DNA"/>
</dbReference>
<dbReference type="Pfam" id="PF05876">
    <property type="entry name" value="GpA_ATPase"/>
    <property type="match status" value="1"/>
</dbReference>
<organism evidence="3 4">
    <name type="scientific">Caldovatus sediminis</name>
    <dbReference type="NCBI Taxonomy" id="2041189"/>
    <lineage>
        <taxon>Bacteria</taxon>
        <taxon>Pseudomonadati</taxon>
        <taxon>Pseudomonadota</taxon>
        <taxon>Alphaproteobacteria</taxon>
        <taxon>Acetobacterales</taxon>
        <taxon>Roseomonadaceae</taxon>
        <taxon>Caldovatus</taxon>
    </lineage>
</organism>
<reference evidence="3 4" key="1">
    <citation type="journal article" date="2014" name="Int. J. Syst. Evol. Microbiol.">
        <title>Complete genome sequence of Corynebacterium casei LMG S-19264T (=DSM 44701T), isolated from a smear-ripened cheese.</title>
        <authorList>
            <consortium name="US DOE Joint Genome Institute (JGI-PGF)"/>
            <person name="Walter F."/>
            <person name="Albersmeier A."/>
            <person name="Kalinowski J."/>
            <person name="Ruckert C."/>
        </authorList>
    </citation>
    <scope>NUCLEOTIDE SEQUENCE [LARGE SCALE GENOMIC DNA]</scope>
    <source>
        <strain evidence="3 4">CGMCC 1.16330</strain>
    </source>
</reference>